<keyword evidence="15" id="KW-1185">Reference proteome</keyword>
<gene>
    <name evidence="12" type="primary">apt</name>
    <name evidence="14" type="ORF">F5897_000193</name>
</gene>
<dbReference type="FunFam" id="3.40.50.2020:FF:000004">
    <property type="entry name" value="Adenine phosphoribosyltransferase"/>
    <property type="match status" value="1"/>
</dbReference>
<dbReference type="GO" id="GO:0006168">
    <property type="term" value="P:adenine salvage"/>
    <property type="evidence" value="ECO:0007669"/>
    <property type="project" value="InterPro"/>
</dbReference>
<dbReference type="GO" id="GO:0002055">
    <property type="term" value="F:adenine binding"/>
    <property type="evidence" value="ECO:0007669"/>
    <property type="project" value="TreeGrafter"/>
</dbReference>
<comment type="pathway">
    <text evidence="4 12">Purine metabolism; AMP biosynthesis via salvage pathway; AMP from adenine: step 1/1.</text>
</comment>
<evidence type="ECO:0000256" key="8">
    <source>
        <dbReference type="ARBA" id="ARBA00022490"/>
    </source>
</evidence>
<evidence type="ECO:0000256" key="12">
    <source>
        <dbReference type="HAMAP-Rule" id="MF_00004"/>
    </source>
</evidence>
<evidence type="ECO:0000313" key="14">
    <source>
        <dbReference type="EMBL" id="MBB4070909.1"/>
    </source>
</evidence>
<evidence type="ECO:0000256" key="5">
    <source>
        <dbReference type="ARBA" id="ARBA00008391"/>
    </source>
</evidence>
<keyword evidence="10 12" id="KW-0808">Transferase</keyword>
<dbReference type="GO" id="GO:0006166">
    <property type="term" value="P:purine ribonucleoside salvage"/>
    <property type="evidence" value="ECO:0007669"/>
    <property type="project" value="UniProtKB-KW"/>
</dbReference>
<dbReference type="GO" id="GO:0044209">
    <property type="term" value="P:AMP salvage"/>
    <property type="evidence" value="ECO:0007669"/>
    <property type="project" value="UniProtKB-UniRule"/>
</dbReference>
<keyword evidence="8 12" id="KW-0963">Cytoplasm</keyword>
<organism evidence="14 15">
    <name type="scientific">Canibacter oris</name>
    <dbReference type="NCBI Taxonomy" id="1365628"/>
    <lineage>
        <taxon>Bacteria</taxon>
        <taxon>Bacillati</taxon>
        <taxon>Actinomycetota</taxon>
        <taxon>Actinomycetes</taxon>
        <taxon>Micrococcales</taxon>
        <taxon>Microbacteriaceae</taxon>
        <taxon>Canibacter</taxon>
    </lineage>
</organism>
<comment type="similarity">
    <text evidence="5 12">Belongs to the purine/pyrimidine phosphoribosyltransferase family.</text>
</comment>
<feature type="domain" description="Phosphoribosyltransferase" evidence="13">
    <location>
        <begin position="42"/>
        <end position="150"/>
    </location>
</feature>
<dbReference type="CDD" id="cd06223">
    <property type="entry name" value="PRTases_typeI"/>
    <property type="match status" value="1"/>
</dbReference>
<evidence type="ECO:0000256" key="2">
    <source>
        <dbReference type="ARBA" id="ARBA00003968"/>
    </source>
</evidence>
<evidence type="ECO:0000256" key="11">
    <source>
        <dbReference type="ARBA" id="ARBA00022726"/>
    </source>
</evidence>
<comment type="subunit">
    <text evidence="6 12">Homodimer.</text>
</comment>
<accession>A0A840DMX9</accession>
<comment type="function">
    <text evidence="2 12">Catalyzes a salvage reaction resulting in the formation of AMP, that is energically less costly than de novo synthesis.</text>
</comment>
<evidence type="ECO:0000256" key="10">
    <source>
        <dbReference type="ARBA" id="ARBA00022679"/>
    </source>
</evidence>
<dbReference type="PANTHER" id="PTHR32315">
    <property type="entry name" value="ADENINE PHOSPHORIBOSYLTRANSFERASE"/>
    <property type="match status" value="1"/>
</dbReference>
<dbReference type="PANTHER" id="PTHR32315:SF3">
    <property type="entry name" value="ADENINE PHOSPHORIBOSYLTRANSFERASE"/>
    <property type="match status" value="1"/>
</dbReference>
<protein>
    <recommendedName>
        <fullName evidence="7 12">Adenine phosphoribosyltransferase</fullName>
        <shortName evidence="12">APRT</shortName>
        <ecNumber evidence="7 12">2.4.2.7</ecNumber>
    </recommendedName>
</protein>
<dbReference type="GO" id="GO:0003999">
    <property type="term" value="F:adenine phosphoribosyltransferase activity"/>
    <property type="evidence" value="ECO:0007669"/>
    <property type="project" value="UniProtKB-UniRule"/>
</dbReference>
<dbReference type="InterPro" id="IPR005764">
    <property type="entry name" value="Ade_phspho_trans"/>
</dbReference>
<evidence type="ECO:0000256" key="6">
    <source>
        <dbReference type="ARBA" id="ARBA00011738"/>
    </source>
</evidence>
<dbReference type="Proteomes" id="UP000571183">
    <property type="component" value="Unassembled WGS sequence"/>
</dbReference>
<dbReference type="GO" id="GO:0005737">
    <property type="term" value="C:cytoplasm"/>
    <property type="evidence" value="ECO:0007669"/>
    <property type="project" value="UniProtKB-SubCell"/>
</dbReference>
<evidence type="ECO:0000256" key="9">
    <source>
        <dbReference type="ARBA" id="ARBA00022676"/>
    </source>
</evidence>
<dbReference type="HAMAP" id="MF_00004">
    <property type="entry name" value="Aden_phosphoribosyltr"/>
    <property type="match status" value="1"/>
</dbReference>
<dbReference type="Gene3D" id="3.40.50.2020">
    <property type="match status" value="1"/>
</dbReference>
<name>A0A840DMX9_9MICO</name>
<reference evidence="14" key="1">
    <citation type="submission" date="2020-08" db="EMBL/GenBank/DDBJ databases">
        <title>Sequencing the genomes of 1000 actinobacteria strains.</title>
        <authorList>
            <person name="Klenk H.-P."/>
        </authorList>
    </citation>
    <scope>NUCLEOTIDE SEQUENCE [LARGE SCALE GENOMIC DNA]</scope>
    <source>
        <strain evidence="14">DSM 27064</strain>
    </source>
</reference>
<evidence type="ECO:0000313" key="15">
    <source>
        <dbReference type="Proteomes" id="UP000571183"/>
    </source>
</evidence>
<dbReference type="InterPro" id="IPR029057">
    <property type="entry name" value="PRTase-like"/>
</dbReference>
<keyword evidence="11 12" id="KW-0660">Purine salvage</keyword>
<dbReference type="InterPro" id="IPR050054">
    <property type="entry name" value="UPRTase/APRTase"/>
</dbReference>
<evidence type="ECO:0000256" key="1">
    <source>
        <dbReference type="ARBA" id="ARBA00000868"/>
    </source>
</evidence>
<evidence type="ECO:0000256" key="7">
    <source>
        <dbReference type="ARBA" id="ARBA00011893"/>
    </source>
</evidence>
<sequence>MNAQLSRARDLTRYTQDFPKPGILFRDVTPVLADGAALQAVTADIVDNAPAFDVVAGVEARGFLIAGAVAAATKTGALAVRKAGKLPVPSASASYELEYGTATIEVQQDIPPGSRVLIVDDALATGGTALAAAQVLRAIGAEVVGLSVLHEISGLNGRAALGELPLHVVFPNSET</sequence>
<dbReference type="RefSeq" id="WP_183304167.1">
    <property type="nucleotide sequence ID" value="NZ_JACIFD010000002.1"/>
</dbReference>
<keyword evidence="9 12" id="KW-0328">Glycosyltransferase</keyword>
<evidence type="ECO:0000256" key="4">
    <source>
        <dbReference type="ARBA" id="ARBA00004659"/>
    </source>
</evidence>
<dbReference type="SUPFAM" id="SSF53271">
    <property type="entry name" value="PRTase-like"/>
    <property type="match status" value="1"/>
</dbReference>
<dbReference type="EC" id="2.4.2.7" evidence="7 12"/>
<dbReference type="NCBIfam" id="NF002636">
    <property type="entry name" value="PRK02304.1-5"/>
    <property type="match status" value="1"/>
</dbReference>
<evidence type="ECO:0000256" key="3">
    <source>
        <dbReference type="ARBA" id="ARBA00004496"/>
    </source>
</evidence>
<dbReference type="UniPathway" id="UPA00588">
    <property type="reaction ID" value="UER00646"/>
</dbReference>
<evidence type="ECO:0000259" key="13">
    <source>
        <dbReference type="Pfam" id="PF00156"/>
    </source>
</evidence>
<dbReference type="InterPro" id="IPR000836">
    <property type="entry name" value="PRTase_dom"/>
</dbReference>
<proteinExistence type="inferred from homology"/>
<dbReference type="EMBL" id="JACIFD010000002">
    <property type="protein sequence ID" value="MBB4070909.1"/>
    <property type="molecule type" value="Genomic_DNA"/>
</dbReference>
<dbReference type="Pfam" id="PF00156">
    <property type="entry name" value="Pribosyltran"/>
    <property type="match status" value="1"/>
</dbReference>
<comment type="catalytic activity">
    <reaction evidence="1 12">
        <text>AMP + diphosphate = 5-phospho-alpha-D-ribose 1-diphosphate + adenine</text>
        <dbReference type="Rhea" id="RHEA:16609"/>
        <dbReference type="ChEBI" id="CHEBI:16708"/>
        <dbReference type="ChEBI" id="CHEBI:33019"/>
        <dbReference type="ChEBI" id="CHEBI:58017"/>
        <dbReference type="ChEBI" id="CHEBI:456215"/>
        <dbReference type="EC" id="2.4.2.7"/>
    </reaction>
</comment>
<dbReference type="AlphaFoldDB" id="A0A840DMX9"/>
<comment type="caution">
    <text evidence="14">The sequence shown here is derived from an EMBL/GenBank/DDBJ whole genome shotgun (WGS) entry which is preliminary data.</text>
</comment>
<dbReference type="GO" id="GO:0016208">
    <property type="term" value="F:AMP binding"/>
    <property type="evidence" value="ECO:0007669"/>
    <property type="project" value="TreeGrafter"/>
</dbReference>
<comment type="subcellular location">
    <subcellularLocation>
        <location evidence="3 12">Cytoplasm</location>
    </subcellularLocation>
</comment>